<dbReference type="InterPro" id="IPR004242">
    <property type="entry name" value="Transposase_21"/>
</dbReference>
<evidence type="ECO:0008006" key="4">
    <source>
        <dbReference type="Google" id="ProtNLM"/>
    </source>
</evidence>
<dbReference type="Pfam" id="PF02992">
    <property type="entry name" value="Transposase_21"/>
    <property type="match status" value="1"/>
</dbReference>
<organism evidence="2 3">
    <name type="scientific">Austropuccinia psidii MF-1</name>
    <dbReference type="NCBI Taxonomy" id="1389203"/>
    <lineage>
        <taxon>Eukaryota</taxon>
        <taxon>Fungi</taxon>
        <taxon>Dikarya</taxon>
        <taxon>Basidiomycota</taxon>
        <taxon>Pucciniomycotina</taxon>
        <taxon>Pucciniomycetes</taxon>
        <taxon>Pucciniales</taxon>
        <taxon>Sphaerophragmiaceae</taxon>
        <taxon>Austropuccinia</taxon>
    </lineage>
</organism>
<proteinExistence type="predicted"/>
<keyword evidence="3" id="KW-1185">Reference proteome</keyword>
<gene>
    <name evidence="2" type="ORF">O181_062981</name>
</gene>
<accession>A0A9Q3EQU3</accession>
<dbReference type="OrthoDB" id="2506909at2759"/>
<feature type="compositionally biased region" description="Polar residues" evidence="1">
    <location>
        <begin position="399"/>
        <end position="424"/>
    </location>
</feature>
<reference evidence="2" key="1">
    <citation type="submission" date="2021-03" db="EMBL/GenBank/DDBJ databases">
        <title>Draft genome sequence of rust myrtle Austropuccinia psidii MF-1, a brazilian biotype.</title>
        <authorList>
            <person name="Quecine M.C."/>
            <person name="Pachon D.M.R."/>
            <person name="Bonatelli M.L."/>
            <person name="Correr F.H."/>
            <person name="Franceschini L.M."/>
            <person name="Leite T.F."/>
            <person name="Margarido G.R.A."/>
            <person name="Almeida C.A."/>
            <person name="Ferrarezi J.A."/>
            <person name="Labate C.A."/>
        </authorList>
    </citation>
    <scope>NUCLEOTIDE SEQUENCE</scope>
    <source>
        <strain evidence="2">MF-1</strain>
    </source>
</reference>
<dbReference type="AlphaFoldDB" id="A0A9Q3EQU3"/>
<feature type="region of interest" description="Disordered" evidence="1">
    <location>
        <begin position="395"/>
        <end position="427"/>
    </location>
</feature>
<dbReference type="EMBL" id="AVOT02030155">
    <property type="protein sequence ID" value="MBW0523266.1"/>
    <property type="molecule type" value="Genomic_DNA"/>
</dbReference>
<evidence type="ECO:0000313" key="2">
    <source>
        <dbReference type="EMBL" id="MBW0523266.1"/>
    </source>
</evidence>
<protein>
    <recommendedName>
        <fullName evidence="4">Transposase domain-containing protein</fullName>
    </recommendedName>
</protein>
<dbReference type="Proteomes" id="UP000765509">
    <property type="component" value="Unassembled WGS sequence"/>
</dbReference>
<evidence type="ECO:0000256" key="1">
    <source>
        <dbReference type="SAM" id="MobiDB-lite"/>
    </source>
</evidence>
<name>A0A9Q3EQU3_9BASI</name>
<sequence length="462" mass="52501">MIITAILSSRYNIPQRVSRILNHALNLLINSIISSSGGPPTPAFHIPQDLSTIFENLQLELVIQNYICCPQCFFLNGLTESVTTDQPHCQCHNDPNDHDPPCTQSLGKFINQFEPHTQNTTNMKQKFIPTKNFIYQPFKNWLARFLQQAGIMNIHNPPFMSITDALAFSIYVDWFNAHGKSTRLASIGPIMLICLNLPPSERLKPENVYVAGIITGPKEPTALQLNYLLMPLIKELKKLWQGYHFSATSTGNHFCNFCTIHEAQIEEIGPQFHYTRSYQNHKSTISEWLQATPKQQQASFSEYGVQYSILEDLPYWEATRMVNIHIMHNLILGILKDHEAFKLCIPESKSKIYFRSRRKSNDTNSSDSYSMTCNSSLEKITLRKARSLRRDTAKMINESLPTTSTQKNYLTIPTPHTQNTSSGSADIPSFDAHYIPTSEIPSELDISALSDHQIKGEALEHL</sequence>
<evidence type="ECO:0000313" key="3">
    <source>
        <dbReference type="Proteomes" id="UP000765509"/>
    </source>
</evidence>
<comment type="caution">
    <text evidence="2">The sequence shown here is derived from an EMBL/GenBank/DDBJ whole genome shotgun (WGS) entry which is preliminary data.</text>
</comment>